<evidence type="ECO:0000256" key="7">
    <source>
        <dbReference type="HAMAP-Rule" id="MF_01416"/>
    </source>
</evidence>
<dbReference type="EMBL" id="JBHMEX010000025">
    <property type="protein sequence ID" value="MFB9063704.1"/>
    <property type="molecule type" value="Genomic_DNA"/>
</dbReference>
<comment type="subcellular location">
    <subcellularLocation>
        <location evidence="7">Cell membrane</location>
        <topology evidence="7">Peripheral membrane protein</topology>
    </subcellularLocation>
    <subcellularLocation>
        <location evidence="1">Membrane</location>
    </subcellularLocation>
</comment>
<evidence type="ECO:0000313" key="8">
    <source>
        <dbReference type="EMBL" id="MFB9063704.1"/>
    </source>
</evidence>
<dbReference type="InterPro" id="IPR020781">
    <property type="entry name" value="ATPase_OSCP/d_CS"/>
</dbReference>
<sequence>MASTRAAIRYAKAILDLANSKSVAEAVNNDMKSIASTIEANDELSTFIQSPTIKVEVKESALLEVFAAVNGVTKGLFHLLFENKRFEILEAIALEYVKLFDENNGVEVATVTTAIPMDAALEAKVLAKIATFSDKKITIINNVDASIIGGFILRIGDKQYNASVANRLQVLKRELAQN</sequence>
<protein>
    <recommendedName>
        <fullName evidence="7">ATP synthase subunit delta</fullName>
    </recommendedName>
    <alternativeName>
        <fullName evidence="7">ATP synthase F(1) sector subunit delta</fullName>
    </alternativeName>
    <alternativeName>
        <fullName evidence="7">F-type ATPase subunit delta</fullName>
        <shortName evidence="7">F-ATPase subunit delta</shortName>
    </alternativeName>
</protein>
<comment type="function">
    <text evidence="7">This protein is part of the stalk that links CF(0) to CF(1). It either transmits conformational changes from CF(0) to CF(1) or is implicated in proton conduction.</text>
</comment>
<dbReference type="Pfam" id="PF00213">
    <property type="entry name" value="OSCP"/>
    <property type="match status" value="1"/>
</dbReference>
<dbReference type="HAMAP" id="MF_01416">
    <property type="entry name" value="ATP_synth_delta_bact"/>
    <property type="match status" value="1"/>
</dbReference>
<dbReference type="PANTHER" id="PTHR11910">
    <property type="entry name" value="ATP SYNTHASE DELTA CHAIN"/>
    <property type="match status" value="1"/>
</dbReference>
<dbReference type="Gene3D" id="1.10.520.20">
    <property type="entry name" value="N-terminal domain of the delta subunit of the F1F0-ATP synthase"/>
    <property type="match status" value="1"/>
</dbReference>
<evidence type="ECO:0000256" key="6">
    <source>
        <dbReference type="ARBA" id="ARBA00023310"/>
    </source>
</evidence>
<dbReference type="RefSeq" id="WP_290267523.1">
    <property type="nucleotide sequence ID" value="NZ_JAUFQQ010000005.1"/>
</dbReference>
<keyword evidence="4 7" id="KW-0406">Ion transport</keyword>
<evidence type="ECO:0000313" key="9">
    <source>
        <dbReference type="Proteomes" id="UP001589589"/>
    </source>
</evidence>
<evidence type="ECO:0000256" key="5">
    <source>
        <dbReference type="ARBA" id="ARBA00023136"/>
    </source>
</evidence>
<evidence type="ECO:0000256" key="3">
    <source>
        <dbReference type="ARBA" id="ARBA00022781"/>
    </source>
</evidence>
<evidence type="ECO:0000256" key="4">
    <source>
        <dbReference type="ARBA" id="ARBA00023065"/>
    </source>
</evidence>
<dbReference type="NCBIfam" id="TIGR01145">
    <property type="entry name" value="ATP_synt_delta"/>
    <property type="match status" value="1"/>
</dbReference>
<comment type="similarity">
    <text evidence="7">Belongs to the ATPase delta chain family.</text>
</comment>
<dbReference type="InterPro" id="IPR000711">
    <property type="entry name" value="ATPase_OSCP/dsu"/>
</dbReference>
<keyword evidence="7" id="KW-1003">Cell membrane</keyword>
<evidence type="ECO:0000256" key="2">
    <source>
        <dbReference type="ARBA" id="ARBA00022448"/>
    </source>
</evidence>
<comment type="caution">
    <text evidence="8">The sequence shown here is derived from an EMBL/GenBank/DDBJ whole genome shotgun (WGS) entry which is preliminary data.</text>
</comment>
<dbReference type="PROSITE" id="PS00389">
    <property type="entry name" value="ATPASE_DELTA"/>
    <property type="match status" value="1"/>
</dbReference>
<dbReference type="SUPFAM" id="SSF47928">
    <property type="entry name" value="N-terminal domain of the delta subunit of the F1F0-ATP synthase"/>
    <property type="match status" value="1"/>
</dbReference>
<dbReference type="PRINTS" id="PR00125">
    <property type="entry name" value="ATPASEDELTA"/>
</dbReference>
<accession>A0ABV5FJI9</accession>
<reference evidence="8 9" key="1">
    <citation type="submission" date="2024-09" db="EMBL/GenBank/DDBJ databases">
        <authorList>
            <person name="Sun Q."/>
            <person name="Mori K."/>
        </authorList>
    </citation>
    <scope>NUCLEOTIDE SEQUENCE [LARGE SCALE GENOMIC DNA]</scope>
    <source>
        <strain evidence="8 9">CECT 7908</strain>
    </source>
</reference>
<dbReference type="Proteomes" id="UP001589589">
    <property type="component" value="Unassembled WGS sequence"/>
</dbReference>
<keyword evidence="2 7" id="KW-0813">Transport</keyword>
<keyword evidence="9" id="KW-1185">Reference proteome</keyword>
<gene>
    <name evidence="7 8" type="primary">atpH</name>
    <name evidence="8" type="ORF">ACFFUQ_06680</name>
</gene>
<keyword evidence="7" id="KW-0139">CF(1)</keyword>
<evidence type="ECO:0000256" key="1">
    <source>
        <dbReference type="ARBA" id="ARBA00004370"/>
    </source>
</evidence>
<name>A0ABV5FJI9_9FLAO</name>
<keyword evidence="5 7" id="KW-0472">Membrane</keyword>
<keyword evidence="6 7" id="KW-0066">ATP synthesis</keyword>
<organism evidence="8 9">
    <name type="scientific">Flavobacterium branchiarum</name>
    <dbReference type="NCBI Taxonomy" id="1114870"/>
    <lineage>
        <taxon>Bacteria</taxon>
        <taxon>Pseudomonadati</taxon>
        <taxon>Bacteroidota</taxon>
        <taxon>Flavobacteriia</taxon>
        <taxon>Flavobacteriales</taxon>
        <taxon>Flavobacteriaceae</taxon>
        <taxon>Flavobacterium</taxon>
    </lineage>
</organism>
<comment type="function">
    <text evidence="7">F(1)F(0) ATP synthase produces ATP from ADP in the presence of a proton or sodium gradient. F-type ATPases consist of two structural domains, F(1) containing the extramembraneous catalytic core and F(0) containing the membrane proton channel, linked together by a central stalk and a peripheral stalk. During catalysis, ATP synthesis in the catalytic domain of F(1) is coupled via a rotary mechanism of the central stalk subunits to proton translocation.</text>
</comment>
<dbReference type="InterPro" id="IPR026015">
    <property type="entry name" value="ATP_synth_OSCP/delta_N_sf"/>
</dbReference>
<keyword evidence="3 7" id="KW-0375">Hydrogen ion transport</keyword>
<proteinExistence type="inferred from homology"/>